<evidence type="ECO:0000313" key="6">
    <source>
        <dbReference type="Proteomes" id="UP000286732"/>
    </source>
</evidence>
<protein>
    <recommendedName>
        <fullName evidence="3">3-deoxy-D-manno-octulosonic acid transferase</fullName>
        <shortName evidence="3">Kdo transferase</shortName>
        <ecNumber evidence="3">2.4.99.12</ecNumber>
    </recommendedName>
    <alternativeName>
        <fullName evidence="3">Lipid IV(A) 3-deoxy-D-manno-octulosonic acid transferase</fullName>
    </alternativeName>
</protein>
<feature type="transmembrane region" description="Helical" evidence="3">
    <location>
        <begin position="6"/>
        <end position="28"/>
    </location>
</feature>
<comment type="function">
    <text evidence="3">Involved in lipopolysaccharide (LPS) biosynthesis. Catalyzes the transfer of 3-deoxy-D-manno-octulosonate (Kdo) residue(s) from CMP-Kdo to lipid IV(A), the tetraacyldisaccharide-1,4'-bisphosphate precursor of lipid A.</text>
</comment>
<feature type="active site" description="Proton acceptor" evidence="2">
    <location>
        <position position="69"/>
    </location>
</feature>
<comment type="pathway">
    <text evidence="3">Bacterial outer membrane biogenesis; LPS core biosynthesis.</text>
</comment>
<proteinExistence type="inferred from homology"/>
<dbReference type="EMBL" id="QNZM01000086">
    <property type="protein sequence ID" value="RTZ81791.1"/>
    <property type="molecule type" value="Genomic_DNA"/>
</dbReference>
<dbReference type="AlphaFoldDB" id="A0A432GEU4"/>
<comment type="subcellular location">
    <subcellularLocation>
        <location evidence="3">Cell membrane</location>
    </subcellularLocation>
</comment>
<dbReference type="InterPro" id="IPR038107">
    <property type="entry name" value="Glycos_transf_N_sf"/>
</dbReference>
<sequence length="430" mass="48288">MTSRFWFLTYNIILIPLLSVVVNILASYHSKINDSIEKRKGLWERLEEAVSKRDWQKPLIWFHVASAGEFLQAQPLIVRCIAEGAECAVTYSSVNAYRWLQRPDQTETQNLLVTEFLPVDKIYNVRRLLGLLQPSRLVWVSYDLWPNLVWETYRQGIPQSLVSGIIHAGSLRTVNFIGRSFYHSLYECLEHILTVSEADSQRVLSAIPNHPLVKVMGDTRCDSVLERRDNIEIPQLPPAAKDSFVFVAGSTWPQDESCIFSGLQEALNKFPELFLVLAPHEPTEEHLKNAENFFSGTPMVRWSHVTAAALDVRILLIDSVGILAGLYHSAKMAYVGGAFTTGVHNILEPVAMGAAVAFGPKHSNSMEALTMLEQKLATTVNNSTEFRNWIFDSLGNQEHCILLGRQSKKFVETQAGAADLCTPFLMNGLS</sequence>
<evidence type="ECO:0000256" key="1">
    <source>
        <dbReference type="ARBA" id="ARBA00022679"/>
    </source>
</evidence>
<evidence type="ECO:0000259" key="4">
    <source>
        <dbReference type="Pfam" id="PF04413"/>
    </source>
</evidence>
<dbReference type="UniPathway" id="UPA00958"/>
<keyword evidence="3" id="KW-0448">Lipopolysaccharide biosynthesis</keyword>
<evidence type="ECO:0000256" key="2">
    <source>
        <dbReference type="PIRSR" id="PIRSR639901-1"/>
    </source>
</evidence>
<evidence type="ECO:0000313" key="5">
    <source>
        <dbReference type="EMBL" id="RTZ81791.1"/>
    </source>
</evidence>
<dbReference type="GO" id="GO:0009245">
    <property type="term" value="P:lipid A biosynthetic process"/>
    <property type="evidence" value="ECO:0007669"/>
    <property type="project" value="TreeGrafter"/>
</dbReference>
<dbReference type="Gene3D" id="3.40.50.2000">
    <property type="entry name" value="Glycogen Phosphorylase B"/>
    <property type="match status" value="1"/>
</dbReference>
<dbReference type="GO" id="GO:0009244">
    <property type="term" value="P:lipopolysaccharide core region biosynthetic process"/>
    <property type="evidence" value="ECO:0007669"/>
    <property type="project" value="UniProtKB-UniRule"/>
</dbReference>
<comment type="similarity">
    <text evidence="3">Belongs to the glycosyltransferase group 1 family.</text>
</comment>
<name>A0A432GEU4_9DELT</name>
<keyword evidence="3" id="KW-1003">Cell membrane</keyword>
<dbReference type="Gene3D" id="3.40.50.11720">
    <property type="entry name" value="3-Deoxy-D-manno-octulosonic-acid transferase, N-terminal domain"/>
    <property type="match status" value="1"/>
</dbReference>
<reference evidence="5 6" key="1">
    <citation type="submission" date="2018-06" db="EMBL/GenBank/DDBJ databases">
        <title>Combined omics and stable isotope probing to characterize newly discovered Mariana Back-Arc vent microbial communities.</title>
        <authorList>
            <person name="Trembath-Reichert E."/>
            <person name="Huber J.A."/>
        </authorList>
    </citation>
    <scope>NUCLEOTIDE SEQUENCE [LARGE SCALE GENOMIC DNA]</scope>
    <source>
        <strain evidence="5">MAG 63_2</strain>
    </source>
</reference>
<gene>
    <name evidence="5" type="ORF">DSY98_02190</name>
</gene>
<evidence type="ECO:0000256" key="3">
    <source>
        <dbReference type="RuleBase" id="RU365103"/>
    </source>
</evidence>
<dbReference type="EC" id="2.4.99.12" evidence="3"/>
<dbReference type="GO" id="GO:0043842">
    <property type="term" value="F:Kdo transferase activity"/>
    <property type="evidence" value="ECO:0007669"/>
    <property type="project" value="UniProtKB-EC"/>
</dbReference>
<accession>A0A432GEU4</accession>
<keyword evidence="3" id="KW-0472">Membrane</keyword>
<keyword evidence="3" id="KW-0812">Transmembrane</keyword>
<dbReference type="PANTHER" id="PTHR42755:SF1">
    <property type="entry name" value="3-DEOXY-D-MANNO-OCTULOSONIC ACID TRANSFERASE, MITOCHONDRIAL-RELATED"/>
    <property type="match status" value="1"/>
</dbReference>
<comment type="catalytic activity">
    <reaction evidence="3">
        <text>lipid IVA (E. coli) + CMP-3-deoxy-beta-D-manno-octulosonate = alpha-Kdo-(2-&gt;6)-lipid IVA (E. coli) + CMP + H(+)</text>
        <dbReference type="Rhea" id="RHEA:28066"/>
        <dbReference type="ChEBI" id="CHEBI:15378"/>
        <dbReference type="ChEBI" id="CHEBI:58603"/>
        <dbReference type="ChEBI" id="CHEBI:60364"/>
        <dbReference type="ChEBI" id="CHEBI:60377"/>
        <dbReference type="ChEBI" id="CHEBI:85987"/>
        <dbReference type="EC" id="2.4.99.12"/>
    </reaction>
</comment>
<keyword evidence="3" id="KW-1133">Transmembrane helix</keyword>
<comment type="caution">
    <text evidence="5">The sequence shown here is derived from an EMBL/GenBank/DDBJ whole genome shotgun (WGS) entry which is preliminary data.</text>
</comment>
<feature type="domain" description="3-deoxy-D-manno-octulosonic-acid transferase N-terminal" evidence="4">
    <location>
        <begin position="43"/>
        <end position="222"/>
    </location>
</feature>
<dbReference type="Pfam" id="PF04413">
    <property type="entry name" value="Glycos_transf_N"/>
    <property type="match status" value="1"/>
</dbReference>
<dbReference type="GO" id="GO:0005886">
    <property type="term" value="C:plasma membrane"/>
    <property type="evidence" value="ECO:0007669"/>
    <property type="project" value="UniProtKB-SubCell"/>
</dbReference>
<dbReference type="InterPro" id="IPR039901">
    <property type="entry name" value="Kdotransferase"/>
</dbReference>
<keyword evidence="1 3" id="KW-0808">Transferase</keyword>
<dbReference type="InterPro" id="IPR007507">
    <property type="entry name" value="Glycos_transf_N"/>
</dbReference>
<dbReference type="SUPFAM" id="SSF53756">
    <property type="entry name" value="UDP-Glycosyltransferase/glycogen phosphorylase"/>
    <property type="match status" value="1"/>
</dbReference>
<organism evidence="5 6">
    <name type="scientific">SAR324 cluster bacterium</name>
    <dbReference type="NCBI Taxonomy" id="2024889"/>
    <lineage>
        <taxon>Bacteria</taxon>
        <taxon>Deltaproteobacteria</taxon>
        <taxon>SAR324 cluster</taxon>
    </lineage>
</organism>
<dbReference type="Proteomes" id="UP000286732">
    <property type="component" value="Unassembled WGS sequence"/>
</dbReference>
<dbReference type="PANTHER" id="PTHR42755">
    <property type="entry name" value="3-DEOXY-MANNO-OCTULOSONATE CYTIDYLYLTRANSFERASE"/>
    <property type="match status" value="1"/>
</dbReference>